<dbReference type="KEGG" id="esj:SJ05684_b53600"/>
<proteinExistence type="predicted"/>
<sequence>MMIARSRTLPEIETSATEIATRSQARNFLSIARLNSARSRTAPNIWRRVRMAQILRLQWGLLTDDAA</sequence>
<evidence type="ECO:0000313" key="2">
    <source>
        <dbReference type="Proteomes" id="UP000217211"/>
    </source>
</evidence>
<geneLocation type="plasmid" evidence="2">
    <name>psj05684b</name>
</geneLocation>
<evidence type="ECO:0000313" key="1">
    <source>
        <dbReference type="EMBL" id="ASY66342.1"/>
    </source>
</evidence>
<organism evidence="1 2">
    <name type="scientific">Sinorhizobium sojae CCBAU 05684</name>
    <dbReference type="NCBI Taxonomy" id="716928"/>
    <lineage>
        <taxon>Bacteria</taxon>
        <taxon>Pseudomonadati</taxon>
        <taxon>Pseudomonadota</taxon>
        <taxon>Alphaproteobacteria</taxon>
        <taxon>Hyphomicrobiales</taxon>
        <taxon>Rhizobiaceae</taxon>
        <taxon>Sinorhizobium/Ensifer group</taxon>
        <taxon>Sinorhizobium</taxon>
    </lineage>
</organism>
<keyword evidence="1" id="KW-0614">Plasmid</keyword>
<reference evidence="1 2" key="1">
    <citation type="submission" date="2017-08" db="EMBL/GenBank/DDBJ databases">
        <title>Multipartite genome sequences of Sinorhizobium species nodulating soybeans.</title>
        <authorList>
            <person name="Tian C.F."/>
        </authorList>
    </citation>
    <scope>NUCLEOTIDE SEQUENCE [LARGE SCALE GENOMIC DNA]</scope>
    <source>
        <strain evidence="1 2">CCBAU 05684</strain>
        <plasmid evidence="2">psj05684b</plasmid>
    </source>
</reference>
<dbReference type="Proteomes" id="UP000217211">
    <property type="component" value="Plasmid pSJ05684b"/>
</dbReference>
<accession>A0A249PKS1</accession>
<keyword evidence="2" id="KW-1185">Reference proteome</keyword>
<dbReference type="EMBL" id="CP023068">
    <property type="protein sequence ID" value="ASY66342.1"/>
    <property type="molecule type" value="Genomic_DNA"/>
</dbReference>
<gene>
    <name evidence="1" type="ORF">SJ05684_b53600</name>
</gene>
<protein>
    <submittedName>
        <fullName evidence="1">Uncharacterized protein</fullName>
    </submittedName>
</protein>
<name>A0A249PKS1_9HYPH</name>
<dbReference type="AlphaFoldDB" id="A0A249PKS1"/>